<reference evidence="2 3" key="1">
    <citation type="submission" date="2016-11" db="EMBL/GenBank/DDBJ databases">
        <title>The macronuclear genome of Stentor coeruleus: a giant cell with tiny introns.</title>
        <authorList>
            <person name="Slabodnick M."/>
            <person name="Ruby J.G."/>
            <person name="Reiff S.B."/>
            <person name="Swart E.C."/>
            <person name="Gosai S."/>
            <person name="Prabakaran S."/>
            <person name="Witkowska E."/>
            <person name="Larue G.E."/>
            <person name="Fisher S."/>
            <person name="Freeman R.M."/>
            <person name="Gunawardena J."/>
            <person name="Chu W."/>
            <person name="Stover N.A."/>
            <person name="Gregory B.D."/>
            <person name="Nowacki M."/>
            <person name="Derisi J."/>
            <person name="Roy S.W."/>
            <person name="Marshall W.F."/>
            <person name="Sood P."/>
        </authorList>
    </citation>
    <scope>NUCLEOTIDE SEQUENCE [LARGE SCALE GENOMIC DNA]</scope>
    <source>
        <strain evidence="2">WM001</strain>
    </source>
</reference>
<accession>A0A1R2BRK3</accession>
<feature type="compositionally biased region" description="Basic and acidic residues" evidence="1">
    <location>
        <begin position="70"/>
        <end position="101"/>
    </location>
</feature>
<protein>
    <submittedName>
        <fullName evidence="2">Uncharacterized protein</fullName>
    </submittedName>
</protein>
<keyword evidence="3" id="KW-1185">Reference proteome</keyword>
<organism evidence="2 3">
    <name type="scientific">Stentor coeruleus</name>
    <dbReference type="NCBI Taxonomy" id="5963"/>
    <lineage>
        <taxon>Eukaryota</taxon>
        <taxon>Sar</taxon>
        <taxon>Alveolata</taxon>
        <taxon>Ciliophora</taxon>
        <taxon>Postciliodesmatophora</taxon>
        <taxon>Heterotrichea</taxon>
        <taxon>Heterotrichida</taxon>
        <taxon>Stentoridae</taxon>
        <taxon>Stentor</taxon>
    </lineage>
</organism>
<gene>
    <name evidence="2" type="ORF">SteCoe_20534</name>
</gene>
<feature type="compositionally biased region" description="Acidic residues" evidence="1">
    <location>
        <begin position="45"/>
        <end position="55"/>
    </location>
</feature>
<proteinExistence type="predicted"/>
<evidence type="ECO:0000256" key="1">
    <source>
        <dbReference type="SAM" id="MobiDB-lite"/>
    </source>
</evidence>
<feature type="region of interest" description="Disordered" evidence="1">
    <location>
        <begin position="36"/>
        <end position="153"/>
    </location>
</feature>
<sequence length="153" mass="17846">MGVPSSKHINIESVPEPHSSQEFVLQRKLHYKNEFNYAKQTRADEDSEQLDEDSEGNEKQHKRTTFLEPPKGHDDMSKDIFRQRSLKSEMNEFTIAKEKLEKKKKKHHLETDKSIDSIKKDDKPGKKVRKHSHKRNKSHELESGSESNIPSIS</sequence>
<dbReference type="AlphaFoldDB" id="A0A1R2BRK3"/>
<feature type="region of interest" description="Disordered" evidence="1">
    <location>
        <begin position="1"/>
        <end position="21"/>
    </location>
</feature>
<dbReference type="EMBL" id="MPUH01000471">
    <property type="protein sequence ID" value="OMJ79433.1"/>
    <property type="molecule type" value="Genomic_DNA"/>
</dbReference>
<feature type="compositionally biased region" description="Polar residues" evidence="1">
    <location>
        <begin position="144"/>
        <end position="153"/>
    </location>
</feature>
<feature type="compositionally biased region" description="Basic residues" evidence="1">
    <location>
        <begin position="126"/>
        <end position="137"/>
    </location>
</feature>
<comment type="caution">
    <text evidence="2">The sequence shown here is derived from an EMBL/GenBank/DDBJ whole genome shotgun (WGS) entry which is preliminary data.</text>
</comment>
<evidence type="ECO:0000313" key="2">
    <source>
        <dbReference type="EMBL" id="OMJ79433.1"/>
    </source>
</evidence>
<feature type="compositionally biased region" description="Basic and acidic residues" evidence="1">
    <location>
        <begin position="109"/>
        <end position="125"/>
    </location>
</feature>
<name>A0A1R2BRK3_9CILI</name>
<evidence type="ECO:0000313" key="3">
    <source>
        <dbReference type="Proteomes" id="UP000187209"/>
    </source>
</evidence>
<dbReference type="Proteomes" id="UP000187209">
    <property type="component" value="Unassembled WGS sequence"/>
</dbReference>